<feature type="region of interest" description="Disordered" evidence="1">
    <location>
        <begin position="82"/>
        <end position="102"/>
    </location>
</feature>
<sequence length="252" mass="27809">MLKLDEHRAHRKMLARGLQRGQQPAAGPGLRGQGLADPRRRRRRRQSGRHPLHPYLSKATLDAVGDGIFGVDLHHTVGANGADGGAGQDSSVDAASWSTPSLATNPEVQDKLRAEVQEAAVIENLSYLHIFSARQDIPAIPHAAPPTGTNARGSAVAARQQRRRRARARLRTRTAGRARPRRRSWRVWGQPHLLQRGRASARGARRSLATLHLQIMLLFHLVRGYRLLGIEAEDRGAALHRGETLTLRPRGI</sequence>
<keyword evidence="3" id="KW-1185">Reference proteome</keyword>
<dbReference type="RefSeq" id="XP_066712423.1">
    <property type="nucleotide sequence ID" value="XM_066863313.1"/>
</dbReference>
<proteinExistence type="predicted"/>
<dbReference type="Proteomes" id="UP001480595">
    <property type="component" value="Unassembled WGS sequence"/>
</dbReference>
<dbReference type="EMBL" id="JAQQWL010000011">
    <property type="protein sequence ID" value="KAK8050174.1"/>
    <property type="molecule type" value="Genomic_DNA"/>
</dbReference>
<evidence type="ECO:0000256" key="1">
    <source>
        <dbReference type="SAM" id="MobiDB-lite"/>
    </source>
</evidence>
<evidence type="ECO:0000313" key="3">
    <source>
        <dbReference type="Proteomes" id="UP001480595"/>
    </source>
</evidence>
<protein>
    <submittedName>
        <fullName evidence="2">Uncharacterized protein</fullName>
    </submittedName>
</protein>
<organism evidence="2 3">
    <name type="scientific">Apiospora phragmitis</name>
    <dbReference type="NCBI Taxonomy" id="2905665"/>
    <lineage>
        <taxon>Eukaryota</taxon>
        <taxon>Fungi</taxon>
        <taxon>Dikarya</taxon>
        <taxon>Ascomycota</taxon>
        <taxon>Pezizomycotina</taxon>
        <taxon>Sordariomycetes</taxon>
        <taxon>Xylariomycetidae</taxon>
        <taxon>Amphisphaeriales</taxon>
        <taxon>Apiosporaceae</taxon>
        <taxon>Apiospora</taxon>
    </lineage>
</organism>
<dbReference type="GeneID" id="92096376"/>
<reference evidence="2 3" key="1">
    <citation type="submission" date="2023-01" db="EMBL/GenBank/DDBJ databases">
        <title>Analysis of 21 Apiospora genomes using comparative genomics revels a genus with tremendous synthesis potential of carbohydrate active enzymes and secondary metabolites.</title>
        <authorList>
            <person name="Sorensen T."/>
        </authorList>
    </citation>
    <scope>NUCLEOTIDE SEQUENCE [LARGE SCALE GENOMIC DNA]</scope>
    <source>
        <strain evidence="2 3">CBS 135458</strain>
    </source>
</reference>
<dbReference type="Gene3D" id="1.10.630.10">
    <property type="entry name" value="Cytochrome P450"/>
    <property type="match status" value="1"/>
</dbReference>
<accession>A0ABR1TU43</accession>
<comment type="caution">
    <text evidence="2">The sequence shown here is derived from an EMBL/GenBank/DDBJ whole genome shotgun (WGS) entry which is preliminary data.</text>
</comment>
<evidence type="ECO:0000313" key="2">
    <source>
        <dbReference type="EMBL" id="KAK8050174.1"/>
    </source>
</evidence>
<dbReference type="InterPro" id="IPR036396">
    <property type="entry name" value="Cyt_P450_sf"/>
</dbReference>
<feature type="region of interest" description="Disordered" evidence="1">
    <location>
        <begin position="15"/>
        <end position="57"/>
    </location>
</feature>
<name>A0ABR1TU43_9PEZI</name>
<feature type="compositionally biased region" description="Basic residues" evidence="1">
    <location>
        <begin position="39"/>
        <end position="52"/>
    </location>
</feature>
<dbReference type="SUPFAM" id="SSF48264">
    <property type="entry name" value="Cytochrome P450"/>
    <property type="match status" value="1"/>
</dbReference>
<gene>
    <name evidence="2" type="ORF">PG994_011904</name>
</gene>